<dbReference type="InterPro" id="IPR001647">
    <property type="entry name" value="HTH_TetR"/>
</dbReference>
<dbReference type="RefSeq" id="WP_129477210.1">
    <property type="nucleotide sequence ID" value="NZ_SDWS01000006.1"/>
</dbReference>
<evidence type="ECO:0000313" key="4">
    <source>
        <dbReference type="EMBL" id="RYB89898.1"/>
    </source>
</evidence>
<evidence type="ECO:0000313" key="5">
    <source>
        <dbReference type="Proteomes" id="UP000291838"/>
    </source>
</evidence>
<dbReference type="PROSITE" id="PS50977">
    <property type="entry name" value="HTH_TETR_2"/>
    <property type="match status" value="1"/>
</dbReference>
<sequence>MRSSKKVEILDAAVAVIEAEGITGVTFDTVADAAGVTRGGVIYHFASRDNLIAALHEHLAEQWEAKLESVCGKPAEEATQRERLVAYIAMASTSATRSQVHMILDSFNNANHRVWVDVLSRWAPSRDDVDDQTQLALIAADGLWLNELLGSAPLSQADRQHMAQRIIDQLPETEEQDS</sequence>
<dbReference type="InterPro" id="IPR036271">
    <property type="entry name" value="Tet_transcr_reg_TetR-rel_C_sf"/>
</dbReference>
<dbReference type="PANTHER" id="PTHR30055:SF148">
    <property type="entry name" value="TETR-FAMILY TRANSCRIPTIONAL REGULATOR"/>
    <property type="match status" value="1"/>
</dbReference>
<proteinExistence type="predicted"/>
<feature type="domain" description="HTH tetR-type" evidence="3">
    <location>
        <begin position="3"/>
        <end position="63"/>
    </location>
</feature>
<protein>
    <submittedName>
        <fullName evidence="4">TetR/AcrR family transcriptional regulator</fullName>
    </submittedName>
</protein>
<name>A0A4Q2RMY4_9ACTN</name>
<evidence type="ECO:0000259" key="3">
    <source>
        <dbReference type="PROSITE" id="PS50977"/>
    </source>
</evidence>
<accession>A0A4Q2RMY4</accession>
<dbReference type="OrthoDB" id="9816296at2"/>
<organism evidence="4 5">
    <name type="scientific">Nocardioides glacieisoli</name>
    <dbReference type="NCBI Taxonomy" id="1168730"/>
    <lineage>
        <taxon>Bacteria</taxon>
        <taxon>Bacillati</taxon>
        <taxon>Actinomycetota</taxon>
        <taxon>Actinomycetes</taxon>
        <taxon>Propionibacteriales</taxon>
        <taxon>Nocardioidaceae</taxon>
        <taxon>Nocardioides</taxon>
    </lineage>
</organism>
<reference evidence="4 5" key="1">
    <citation type="submission" date="2019-01" db="EMBL/GenBank/DDBJ databases">
        <title>Novel species of Nocardioides.</title>
        <authorList>
            <person name="Liu Q."/>
            <person name="Xin Y.-H."/>
        </authorList>
    </citation>
    <scope>NUCLEOTIDE SEQUENCE [LARGE SCALE GENOMIC DNA]</scope>
    <source>
        <strain evidence="4 5">HLT3-15</strain>
    </source>
</reference>
<dbReference type="PRINTS" id="PR00455">
    <property type="entry name" value="HTHTETR"/>
</dbReference>
<dbReference type="Pfam" id="PF17937">
    <property type="entry name" value="TetR_C_28"/>
    <property type="match status" value="1"/>
</dbReference>
<dbReference type="EMBL" id="SDWS01000006">
    <property type="protein sequence ID" value="RYB89898.1"/>
    <property type="molecule type" value="Genomic_DNA"/>
</dbReference>
<dbReference type="InterPro" id="IPR041479">
    <property type="entry name" value="TetR_CgmR_C"/>
</dbReference>
<keyword evidence="5" id="KW-1185">Reference proteome</keyword>
<dbReference type="Pfam" id="PF00440">
    <property type="entry name" value="TetR_N"/>
    <property type="match status" value="1"/>
</dbReference>
<gene>
    <name evidence="4" type="ORF">EUA06_15065</name>
</gene>
<feature type="DNA-binding region" description="H-T-H motif" evidence="2">
    <location>
        <begin position="26"/>
        <end position="45"/>
    </location>
</feature>
<dbReference type="InterPro" id="IPR009057">
    <property type="entry name" value="Homeodomain-like_sf"/>
</dbReference>
<keyword evidence="1 2" id="KW-0238">DNA-binding</keyword>
<evidence type="ECO:0000256" key="2">
    <source>
        <dbReference type="PROSITE-ProRule" id="PRU00335"/>
    </source>
</evidence>
<comment type="caution">
    <text evidence="4">The sequence shown here is derived from an EMBL/GenBank/DDBJ whole genome shotgun (WGS) entry which is preliminary data.</text>
</comment>
<dbReference type="GO" id="GO:0000976">
    <property type="term" value="F:transcription cis-regulatory region binding"/>
    <property type="evidence" value="ECO:0007669"/>
    <property type="project" value="TreeGrafter"/>
</dbReference>
<dbReference type="AlphaFoldDB" id="A0A4Q2RMY4"/>
<dbReference type="PANTHER" id="PTHR30055">
    <property type="entry name" value="HTH-TYPE TRANSCRIPTIONAL REGULATOR RUTR"/>
    <property type="match status" value="1"/>
</dbReference>
<evidence type="ECO:0000256" key="1">
    <source>
        <dbReference type="ARBA" id="ARBA00023125"/>
    </source>
</evidence>
<dbReference type="SUPFAM" id="SSF48498">
    <property type="entry name" value="Tetracyclin repressor-like, C-terminal domain"/>
    <property type="match status" value="1"/>
</dbReference>
<dbReference type="Gene3D" id="1.10.357.10">
    <property type="entry name" value="Tetracycline Repressor, domain 2"/>
    <property type="match status" value="1"/>
</dbReference>
<dbReference type="InterPro" id="IPR050109">
    <property type="entry name" value="HTH-type_TetR-like_transc_reg"/>
</dbReference>
<dbReference type="SUPFAM" id="SSF46689">
    <property type="entry name" value="Homeodomain-like"/>
    <property type="match status" value="1"/>
</dbReference>
<dbReference type="Proteomes" id="UP000291838">
    <property type="component" value="Unassembled WGS sequence"/>
</dbReference>
<dbReference type="GO" id="GO:0003700">
    <property type="term" value="F:DNA-binding transcription factor activity"/>
    <property type="evidence" value="ECO:0007669"/>
    <property type="project" value="TreeGrafter"/>
</dbReference>